<dbReference type="PANTHER" id="PTHR10151">
    <property type="entry name" value="ECTONUCLEOTIDE PYROPHOSPHATASE/PHOSPHODIESTERASE"/>
    <property type="match status" value="1"/>
</dbReference>
<dbReference type="InterPro" id="IPR017850">
    <property type="entry name" value="Alkaline_phosphatase_core_sf"/>
</dbReference>
<gene>
    <name evidence="1" type="ORF">LCGC14_1943050</name>
</gene>
<dbReference type="EMBL" id="LAZR01021064">
    <property type="protein sequence ID" value="KKL86605.1"/>
    <property type="molecule type" value="Genomic_DNA"/>
</dbReference>
<dbReference type="SUPFAM" id="SSF53649">
    <property type="entry name" value="Alkaline phosphatase-like"/>
    <property type="match status" value="1"/>
</dbReference>
<dbReference type="Pfam" id="PF01663">
    <property type="entry name" value="Phosphodiest"/>
    <property type="match status" value="1"/>
</dbReference>
<dbReference type="AlphaFoldDB" id="A0A0F9HY13"/>
<organism evidence="1">
    <name type="scientific">marine sediment metagenome</name>
    <dbReference type="NCBI Taxonomy" id="412755"/>
    <lineage>
        <taxon>unclassified sequences</taxon>
        <taxon>metagenomes</taxon>
        <taxon>ecological metagenomes</taxon>
    </lineage>
</organism>
<dbReference type="PANTHER" id="PTHR10151:SF120">
    <property type="entry name" value="BIS(5'-ADENOSYL)-TRIPHOSPHATASE"/>
    <property type="match status" value="1"/>
</dbReference>
<dbReference type="InterPro" id="IPR002591">
    <property type="entry name" value="Phosphodiest/P_Trfase"/>
</dbReference>
<evidence type="ECO:0000313" key="1">
    <source>
        <dbReference type="EMBL" id="KKL86605.1"/>
    </source>
</evidence>
<sequence>MSTSRQHKLAVLSIDGVPHPLAERLMAEGHMPTLAGLCEAHGHPRMMRSVLPTISCVAWACYATGRNPGKHGIYGFIDRRAGTYDLTFPNAAAMTGPNIWEILSDAGKTVFGMNVPSTYPPRAVNGVLIGGFLTPSLAKAAQPPEVAGYLKSIDYRIDSDAALARKSKADMLGDLDVTLARRAEAMDHFLAERSWDFFHTHLMGTDRINHFLLDKYNQGDPAFAPAFEAYYRKVDSVIALLLEAIGPDAPLMILSDHGFCPITYEVQLSRYLIDTGWTVPAEQLRSPLSFDPGRSRAFSLIPGRIYVNLTGREAAGCVPADQYEQVRRDVTGDLLALRDPQGKRVIRTVLKREDIYWPAGADGPGAAGGDAEKTHPYGLAPDLVAIPHDGYDLKMGLNAPEVFLKTELEGMHTYHDALCLTRGIELPAGDLEIRQLAGPILRTLGVEPADDMDLQSVNPPEGVC</sequence>
<name>A0A0F9HY13_9ZZZZ</name>
<accession>A0A0F9HY13</accession>
<proteinExistence type="predicted"/>
<dbReference type="Gene3D" id="3.40.720.10">
    <property type="entry name" value="Alkaline Phosphatase, subunit A"/>
    <property type="match status" value="1"/>
</dbReference>
<dbReference type="GO" id="GO:0016787">
    <property type="term" value="F:hydrolase activity"/>
    <property type="evidence" value="ECO:0007669"/>
    <property type="project" value="UniProtKB-ARBA"/>
</dbReference>
<reference evidence="1" key="1">
    <citation type="journal article" date="2015" name="Nature">
        <title>Complex archaea that bridge the gap between prokaryotes and eukaryotes.</title>
        <authorList>
            <person name="Spang A."/>
            <person name="Saw J.H."/>
            <person name="Jorgensen S.L."/>
            <person name="Zaremba-Niedzwiedzka K."/>
            <person name="Martijn J."/>
            <person name="Lind A.E."/>
            <person name="van Eijk R."/>
            <person name="Schleper C."/>
            <person name="Guy L."/>
            <person name="Ettema T.J."/>
        </authorList>
    </citation>
    <scope>NUCLEOTIDE SEQUENCE</scope>
</reference>
<comment type="caution">
    <text evidence="1">The sequence shown here is derived from an EMBL/GenBank/DDBJ whole genome shotgun (WGS) entry which is preliminary data.</text>
</comment>
<protein>
    <submittedName>
        <fullName evidence="1">Uncharacterized protein</fullName>
    </submittedName>
</protein>